<dbReference type="GeneID" id="575422"/>
<feature type="domain" description="PPIase cyclophilin-type" evidence="7">
    <location>
        <begin position="51"/>
        <end position="212"/>
    </location>
</feature>
<dbReference type="InParanoid" id="A0A7M7N740"/>
<keyword evidence="2 6" id="KW-0732">Signal</keyword>
<proteinExistence type="inferred from homology"/>
<evidence type="ECO:0000256" key="4">
    <source>
        <dbReference type="ARBA" id="ARBA00023235"/>
    </source>
</evidence>
<comment type="function">
    <text evidence="5">PPIases accelerate the folding of proteins. It catalyzes the cis-trans isomerization of proline imidic peptide bonds in oligopeptides. Acts on the folding of rhodopsin RH1 and RH2 (but not RH3) and is required for visual transduction.</text>
</comment>
<dbReference type="GO" id="GO:0005737">
    <property type="term" value="C:cytoplasm"/>
    <property type="evidence" value="ECO:0000318"/>
    <property type="project" value="GO_Central"/>
</dbReference>
<dbReference type="Proteomes" id="UP000007110">
    <property type="component" value="Unassembled WGS sequence"/>
</dbReference>
<dbReference type="GO" id="GO:0003755">
    <property type="term" value="F:peptidyl-prolyl cis-trans isomerase activity"/>
    <property type="evidence" value="ECO:0000318"/>
    <property type="project" value="GO_Central"/>
</dbReference>
<dbReference type="Gene3D" id="2.40.100.10">
    <property type="entry name" value="Cyclophilin-like"/>
    <property type="match status" value="1"/>
</dbReference>
<evidence type="ECO:0000256" key="1">
    <source>
        <dbReference type="ARBA" id="ARBA00000971"/>
    </source>
</evidence>
<keyword evidence="4 6" id="KW-0413">Isomerase</keyword>
<evidence type="ECO:0000256" key="3">
    <source>
        <dbReference type="ARBA" id="ARBA00023110"/>
    </source>
</evidence>
<dbReference type="PRINTS" id="PR00153">
    <property type="entry name" value="CSAPPISMRASE"/>
</dbReference>
<reference evidence="8" key="2">
    <citation type="submission" date="2021-01" db="UniProtKB">
        <authorList>
            <consortium name="EnsemblMetazoa"/>
        </authorList>
    </citation>
    <scope>IDENTIFICATION</scope>
</reference>
<name>A0A7M7N740_STRPU</name>
<dbReference type="RefSeq" id="XP_030832133.1">
    <property type="nucleotide sequence ID" value="XM_030976273.1"/>
</dbReference>
<dbReference type="Pfam" id="PF00160">
    <property type="entry name" value="Pro_isomerase"/>
    <property type="match status" value="1"/>
</dbReference>
<dbReference type="PROSITE" id="PS50072">
    <property type="entry name" value="CSA_PPIASE_2"/>
    <property type="match status" value="1"/>
</dbReference>
<evidence type="ECO:0000259" key="7">
    <source>
        <dbReference type="PROSITE" id="PS50072"/>
    </source>
</evidence>
<comment type="similarity">
    <text evidence="6">Belongs to the cyclophilin-type PPIase family.</text>
</comment>
<dbReference type="InterPro" id="IPR029000">
    <property type="entry name" value="Cyclophilin-like_dom_sf"/>
</dbReference>
<evidence type="ECO:0000256" key="2">
    <source>
        <dbReference type="ARBA" id="ARBA00022729"/>
    </source>
</evidence>
<dbReference type="PANTHER" id="PTHR11071">
    <property type="entry name" value="PEPTIDYL-PROLYL CIS-TRANS ISOMERASE"/>
    <property type="match status" value="1"/>
</dbReference>
<comment type="catalytic activity">
    <reaction evidence="1 6">
        <text>[protein]-peptidylproline (omega=180) = [protein]-peptidylproline (omega=0)</text>
        <dbReference type="Rhea" id="RHEA:16237"/>
        <dbReference type="Rhea" id="RHEA-COMP:10747"/>
        <dbReference type="Rhea" id="RHEA-COMP:10748"/>
        <dbReference type="ChEBI" id="CHEBI:83833"/>
        <dbReference type="ChEBI" id="CHEBI:83834"/>
        <dbReference type="EC" id="5.2.1.8"/>
    </reaction>
</comment>
<accession>A0A7M7N740</accession>
<dbReference type="GO" id="GO:0006457">
    <property type="term" value="P:protein folding"/>
    <property type="evidence" value="ECO:0000318"/>
    <property type="project" value="GO_Central"/>
</dbReference>
<dbReference type="KEGG" id="spu:575422"/>
<evidence type="ECO:0000313" key="8">
    <source>
        <dbReference type="EnsemblMetazoa" id="XP_030832133"/>
    </source>
</evidence>
<keyword evidence="9" id="KW-1185">Reference proteome</keyword>
<dbReference type="EnsemblMetazoa" id="XM_030976273">
    <property type="protein sequence ID" value="XP_030832133"/>
    <property type="gene ID" value="LOC575422"/>
</dbReference>
<dbReference type="FunFam" id="2.40.100.10:FF:000019">
    <property type="entry name" value="Peptidyl-prolyl cis-trans isomerase"/>
    <property type="match status" value="1"/>
</dbReference>
<keyword evidence="3 6" id="KW-0697">Rotamase</keyword>
<protein>
    <recommendedName>
        <fullName evidence="6">Peptidyl-prolyl cis-trans isomerase</fullName>
        <shortName evidence="6">PPIase</shortName>
        <ecNumber evidence="6">5.2.1.8</ecNumber>
    </recommendedName>
</protein>
<dbReference type="PANTHER" id="PTHR11071:SF547">
    <property type="entry name" value="PEPTIDYL-PROLYL CIS-TRANS ISOMERASE"/>
    <property type="match status" value="1"/>
</dbReference>
<dbReference type="InterPro" id="IPR002130">
    <property type="entry name" value="Cyclophilin-type_PPIase_dom"/>
</dbReference>
<dbReference type="SUPFAM" id="SSF50891">
    <property type="entry name" value="Cyclophilin-like"/>
    <property type="match status" value="1"/>
</dbReference>
<reference evidence="9" key="1">
    <citation type="submission" date="2015-02" db="EMBL/GenBank/DDBJ databases">
        <title>Genome sequencing for Strongylocentrotus purpuratus.</title>
        <authorList>
            <person name="Murali S."/>
            <person name="Liu Y."/>
            <person name="Vee V."/>
            <person name="English A."/>
            <person name="Wang M."/>
            <person name="Skinner E."/>
            <person name="Han Y."/>
            <person name="Muzny D.M."/>
            <person name="Worley K.C."/>
            <person name="Gibbs R.A."/>
        </authorList>
    </citation>
    <scope>NUCLEOTIDE SEQUENCE</scope>
</reference>
<dbReference type="AlphaFoldDB" id="A0A7M7N740"/>
<organism evidence="8 9">
    <name type="scientific">Strongylocentrotus purpuratus</name>
    <name type="common">Purple sea urchin</name>
    <dbReference type="NCBI Taxonomy" id="7668"/>
    <lineage>
        <taxon>Eukaryota</taxon>
        <taxon>Metazoa</taxon>
        <taxon>Echinodermata</taxon>
        <taxon>Eleutherozoa</taxon>
        <taxon>Echinozoa</taxon>
        <taxon>Echinoidea</taxon>
        <taxon>Euechinoidea</taxon>
        <taxon>Echinacea</taxon>
        <taxon>Camarodonta</taxon>
        <taxon>Echinidea</taxon>
        <taxon>Strongylocentrotidae</taxon>
        <taxon>Strongylocentrotus</taxon>
    </lineage>
</organism>
<dbReference type="OMA" id="FADENFY"/>
<evidence type="ECO:0000313" key="9">
    <source>
        <dbReference type="Proteomes" id="UP000007110"/>
    </source>
</evidence>
<evidence type="ECO:0000256" key="6">
    <source>
        <dbReference type="RuleBase" id="RU363019"/>
    </source>
</evidence>
<evidence type="ECO:0000256" key="5">
    <source>
        <dbReference type="ARBA" id="ARBA00056644"/>
    </source>
</evidence>
<feature type="chain" id="PRO_5029935087" description="Peptidyl-prolyl cis-trans isomerase" evidence="6">
    <location>
        <begin position="22"/>
        <end position="239"/>
    </location>
</feature>
<feature type="signal peptide" evidence="6">
    <location>
        <begin position="1"/>
        <end position="21"/>
    </location>
</feature>
<dbReference type="GO" id="GO:0016018">
    <property type="term" value="F:cyclosporin A binding"/>
    <property type="evidence" value="ECO:0000318"/>
    <property type="project" value="GO_Central"/>
</dbReference>
<dbReference type="OrthoDB" id="193499at2759"/>
<dbReference type="EC" id="5.2.1.8" evidence="6"/>
<sequence length="239" mass="26902">MFWFTSVVVLLIALSANDVDAAKRFGKKKNKPWEDSDRDSENDLLVTKKVFFEMEIDDEPAGRVVIALFGDTCPVTVQNFAAIVRGNWRQDKRLSYNNTQVHRIVPDFVIQMGDVTEGDGTGGKSIYGNFFADENFYLRHWGPGWVAMANSGPDTNNSQFFILLTRARWLDGKHVVFGKVIEGMDIVDKMAEVDADDNGFPLEPIRIVDCGIIPVPTPYLIANPDAEPSQEKKKDKKKQ</sequence>